<dbReference type="PROSITE" id="PS50103">
    <property type="entry name" value="ZF_C3H1"/>
    <property type="match status" value="1"/>
</dbReference>
<feature type="zinc finger region" description="C3H1-type" evidence="1">
    <location>
        <begin position="46"/>
        <end position="73"/>
    </location>
</feature>
<dbReference type="AlphaFoldDB" id="A0A9N8VJM6"/>
<evidence type="ECO:0000313" key="3">
    <source>
        <dbReference type="EMBL" id="CAG8452795.1"/>
    </source>
</evidence>
<accession>A0A9N8VJM6</accession>
<evidence type="ECO:0000259" key="2">
    <source>
        <dbReference type="PROSITE" id="PS50103"/>
    </source>
</evidence>
<dbReference type="Gene3D" id="3.30.1370.210">
    <property type="match status" value="1"/>
</dbReference>
<feature type="domain" description="C3H1-type" evidence="2">
    <location>
        <begin position="46"/>
        <end position="73"/>
    </location>
</feature>
<comment type="caution">
    <text evidence="3">The sequence shown here is derived from an EMBL/GenBank/DDBJ whole genome shotgun (WGS) entry which is preliminary data.</text>
</comment>
<keyword evidence="1" id="KW-0862">Zinc</keyword>
<dbReference type="InterPro" id="IPR000571">
    <property type="entry name" value="Znf_CCCH"/>
</dbReference>
<dbReference type="Proteomes" id="UP000789831">
    <property type="component" value="Unassembled WGS sequence"/>
</dbReference>
<name>A0A9N8VJM6_9GLOM</name>
<reference evidence="3" key="1">
    <citation type="submission" date="2021-06" db="EMBL/GenBank/DDBJ databases">
        <authorList>
            <person name="Kallberg Y."/>
            <person name="Tangrot J."/>
            <person name="Rosling A."/>
        </authorList>
    </citation>
    <scope>NUCLEOTIDE SEQUENCE</scope>
    <source>
        <strain evidence="3">MT106</strain>
    </source>
</reference>
<sequence length="262" mass="30687">MALMIRTYCAIWNHSNRFQSTSNSSNCHWNLPMSITAQETGNTLNEKAFDICKRFIDDKCKNGFDCDYPHPKIVCKTLVKTNDGRDTICGQYIPDGLRINDLSNDSTNEVKKYVTCLRRELLQELLLIPYSPSNEKEEHLNNEKLAISTDIWKSILKLHECLTFDYYSLGCHGHAHLCFDSGTWDQLKKESRKWPRDKLISARLNECKYPTPNYLLRNCKDLENYPQYLICESNEKNRQTSEDPVENYYRMARRGETKKAKF</sequence>
<proteinExistence type="predicted"/>
<gene>
    <name evidence="3" type="ORF">AGERDE_LOCUS1828</name>
</gene>
<organism evidence="3 4">
    <name type="scientific">Ambispora gerdemannii</name>
    <dbReference type="NCBI Taxonomy" id="144530"/>
    <lineage>
        <taxon>Eukaryota</taxon>
        <taxon>Fungi</taxon>
        <taxon>Fungi incertae sedis</taxon>
        <taxon>Mucoromycota</taxon>
        <taxon>Glomeromycotina</taxon>
        <taxon>Glomeromycetes</taxon>
        <taxon>Archaeosporales</taxon>
        <taxon>Ambisporaceae</taxon>
        <taxon>Ambispora</taxon>
    </lineage>
</organism>
<dbReference type="GO" id="GO:0008270">
    <property type="term" value="F:zinc ion binding"/>
    <property type="evidence" value="ECO:0007669"/>
    <property type="project" value="UniProtKB-KW"/>
</dbReference>
<dbReference type="OrthoDB" id="2412688at2759"/>
<evidence type="ECO:0000256" key="1">
    <source>
        <dbReference type="PROSITE-ProRule" id="PRU00723"/>
    </source>
</evidence>
<keyword evidence="1" id="KW-0479">Metal-binding</keyword>
<evidence type="ECO:0000313" key="4">
    <source>
        <dbReference type="Proteomes" id="UP000789831"/>
    </source>
</evidence>
<dbReference type="EMBL" id="CAJVPL010000137">
    <property type="protein sequence ID" value="CAG8452795.1"/>
    <property type="molecule type" value="Genomic_DNA"/>
</dbReference>
<keyword evidence="1" id="KW-0863">Zinc-finger</keyword>
<keyword evidence="4" id="KW-1185">Reference proteome</keyword>
<protein>
    <submittedName>
        <fullName evidence="3">10224_t:CDS:1</fullName>
    </submittedName>
</protein>